<name>A0A1X7V261_AMPQE</name>
<dbReference type="OrthoDB" id="416437at2759"/>
<dbReference type="InterPro" id="IPR027417">
    <property type="entry name" value="P-loop_NTPase"/>
</dbReference>
<dbReference type="CDD" id="cd18809">
    <property type="entry name" value="SF1_C_RecD"/>
    <property type="match status" value="1"/>
</dbReference>
<dbReference type="SUPFAM" id="SSF52540">
    <property type="entry name" value="P-loop containing nucleoside triphosphate hydrolases"/>
    <property type="match status" value="1"/>
</dbReference>
<accession>A0A1X7V261</accession>
<sequence length="299" mass="33672">MLDKERRGFPDDQTLATLSERVFSMPILKKLKILQEAPVCLFPKVDMCREFNEEMLADLPSPTKELEATTLIDETVTIRDSLEEKVKKKLEELKKDVTNARGLEANLKLVVEARVMLHAIVEEGLVNGALGTEQTISATRITVKFDRIANLCEIEQVKRKFMVMKYVFVYRSQFPLILASAVTIHKCQGLLLDNAIIDSSNNVFKEGMAYVALSQTYHNDIPAGIIDEPQAKNEITTQPPNVAHDKKSRPSDSKEDGCPKKPPVNNSEYRLRRSAPSPSTTIRYDPAKLGPTGYRPFPR</sequence>
<dbReference type="EnsemblMetazoa" id="Aqu2.1.34051_001">
    <property type="protein sequence ID" value="Aqu2.1.34051_001"/>
    <property type="gene ID" value="Aqu2.1.34051"/>
</dbReference>
<dbReference type="AlphaFoldDB" id="A0A1X7V261"/>
<feature type="region of interest" description="Disordered" evidence="1">
    <location>
        <begin position="235"/>
        <end position="299"/>
    </location>
</feature>
<evidence type="ECO:0000313" key="2">
    <source>
        <dbReference type="EnsemblMetazoa" id="Aqu2.1.34051_001"/>
    </source>
</evidence>
<protein>
    <submittedName>
        <fullName evidence="2">ATP-dependent DNA helicase</fullName>
    </submittedName>
</protein>
<reference evidence="2" key="1">
    <citation type="submission" date="2017-05" db="UniProtKB">
        <authorList>
            <consortium name="EnsemblMetazoa"/>
        </authorList>
    </citation>
    <scope>IDENTIFICATION</scope>
</reference>
<proteinExistence type="predicted"/>
<dbReference type="InterPro" id="IPR051055">
    <property type="entry name" value="PIF1_helicase"/>
</dbReference>
<dbReference type="PANTHER" id="PTHR47642:SF5">
    <property type="entry name" value="ATP-DEPENDENT DNA HELICASE"/>
    <property type="match status" value="1"/>
</dbReference>
<organism evidence="2">
    <name type="scientific">Amphimedon queenslandica</name>
    <name type="common">Sponge</name>
    <dbReference type="NCBI Taxonomy" id="400682"/>
    <lineage>
        <taxon>Eukaryota</taxon>
        <taxon>Metazoa</taxon>
        <taxon>Porifera</taxon>
        <taxon>Demospongiae</taxon>
        <taxon>Heteroscleromorpha</taxon>
        <taxon>Haplosclerida</taxon>
        <taxon>Niphatidae</taxon>
        <taxon>Amphimedon</taxon>
    </lineage>
</organism>
<feature type="compositionally biased region" description="Basic and acidic residues" evidence="1">
    <location>
        <begin position="243"/>
        <end position="259"/>
    </location>
</feature>
<dbReference type="InParanoid" id="A0A1X7V261"/>
<dbReference type="PANTHER" id="PTHR47642">
    <property type="entry name" value="ATP-DEPENDENT DNA HELICASE"/>
    <property type="match status" value="1"/>
</dbReference>
<evidence type="ECO:0000256" key="1">
    <source>
        <dbReference type="SAM" id="MobiDB-lite"/>
    </source>
</evidence>